<evidence type="ECO:0000313" key="3">
    <source>
        <dbReference type="Proteomes" id="UP000190135"/>
    </source>
</evidence>
<sequence>MAWNEPDLEEPLRLLWDYMCLIHRPKPCDAILVLGSFDETAAVYAARLWREGWAPRVIMSGGLAHRGGLLDTGWDRAEAEVFAEVAREHGVPESAILKEGYAQNTGENFVLSRRLAKEEGLSISALMVVAKPYMTRRGYAVGLKIWPEAELVMQAEAVTVEDYLARDPNPERVIQAMVGDFHRILVYPALGFQAPLPVSRAVVEAAHSLIAAGYGERLLSGWPLLPEGVRPTL</sequence>
<feature type="domain" description="DUF218" evidence="1">
    <location>
        <begin position="29"/>
        <end position="141"/>
    </location>
</feature>
<dbReference type="STRING" id="1365950.SAMN05428963_10111"/>
<dbReference type="GO" id="GO:0005886">
    <property type="term" value="C:plasma membrane"/>
    <property type="evidence" value="ECO:0007669"/>
    <property type="project" value="TreeGrafter"/>
</dbReference>
<evidence type="ECO:0000313" key="2">
    <source>
        <dbReference type="EMBL" id="SJZ48493.1"/>
    </source>
</evidence>
<dbReference type="CDD" id="cd06259">
    <property type="entry name" value="YdcF-like"/>
    <property type="match status" value="1"/>
</dbReference>
<keyword evidence="3" id="KW-1185">Reference proteome</keyword>
<dbReference type="InterPro" id="IPR051599">
    <property type="entry name" value="Cell_Envelope_Assoc"/>
</dbReference>
<dbReference type="InterPro" id="IPR014729">
    <property type="entry name" value="Rossmann-like_a/b/a_fold"/>
</dbReference>
<dbReference type="EMBL" id="FUXL01000001">
    <property type="protein sequence ID" value="SJZ48493.1"/>
    <property type="molecule type" value="Genomic_DNA"/>
</dbReference>
<name>A0A1T4L1H3_9HYPH</name>
<dbReference type="Pfam" id="PF02698">
    <property type="entry name" value="DUF218"/>
    <property type="match status" value="1"/>
</dbReference>
<dbReference type="AlphaFoldDB" id="A0A1T4L1H3"/>
<organism evidence="2 3">
    <name type="scientific">Consotaella salsifontis</name>
    <dbReference type="NCBI Taxonomy" id="1365950"/>
    <lineage>
        <taxon>Bacteria</taxon>
        <taxon>Pseudomonadati</taxon>
        <taxon>Pseudomonadota</taxon>
        <taxon>Alphaproteobacteria</taxon>
        <taxon>Hyphomicrobiales</taxon>
        <taxon>Aurantimonadaceae</taxon>
        <taxon>Consotaella</taxon>
    </lineage>
</organism>
<dbReference type="PANTHER" id="PTHR30336:SF20">
    <property type="entry name" value="DUF218 DOMAIN-CONTAINING PROTEIN"/>
    <property type="match status" value="1"/>
</dbReference>
<dbReference type="RefSeq" id="WP_165690741.1">
    <property type="nucleotide sequence ID" value="NZ_FUXL01000001.1"/>
</dbReference>
<accession>A0A1T4L1H3</accession>
<proteinExistence type="predicted"/>
<dbReference type="Gene3D" id="3.40.50.620">
    <property type="entry name" value="HUPs"/>
    <property type="match status" value="1"/>
</dbReference>
<protein>
    <submittedName>
        <fullName evidence="2">Uncharacterized SAM-binding protein YcdF, DUF218 family</fullName>
    </submittedName>
</protein>
<dbReference type="Proteomes" id="UP000190135">
    <property type="component" value="Unassembled WGS sequence"/>
</dbReference>
<reference evidence="2 3" key="1">
    <citation type="submission" date="2017-02" db="EMBL/GenBank/DDBJ databases">
        <authorList>
            <person name="Peterson S.W."/>
        </authorList>
    </citation>
    <scope>NUCLEOTIDE SEQUENCE [LARGE SCALE GENOMIC DNA]</scope>
    <source>
        <strain evidence="2 3">USBA 369</strain>
    </source>
</reference>
<dbReference type="InterPro" id="IPR003848">
    <property type="entry name" value="DUF218"/>
</dbReference>
<evidence type="ECO:0000259" key="1">
    <source>
        <dbReference type="Pfam" id="PF02698"/>
    </source>
</evidence>
<gene>
    <name evidence="2" type="ORF">SAMN05428963_10111</name>
</gene>
<dbReference type="PANTHER" id="PTHR30336">
    <property type="entry name" value="INNER MEMBRANE PROTEIN, PROBABLE PERMEASE"/>
    <property type="match status" value="1"/>
</dbReference>